<keyword evidence="2 8" id="KW-0963">Cytoplasm</keyword>
<dbReference type="InterPro" id="IPR027417">
    <property type="entry name" value="P-loop_NTPase"/>
</dbReference>
<dbReference type="Pfam" id="PF00448">
    <property type="entry name" value="SRP54"/>
    <property type="match status" value="1"/>
</dbReference>
<keyword evidence="6 8" id="KW-0472">Membrane</keyword>
<dbReference type="InterPro" id="IPR003593">
    <property type="entry name" value="AAA+_ATPase"/>
</dbReference>
<dbReference type="Pfam" id="PF02881">
    <property type="entry name" value="SRP54_N"/>
    <property type="match status" value="1"/>
</dbReference>
<comment type="subunit">
    <text evidence="8">Part of the signal recognition particle protein translocation system, which is composed of SRP and FtsY.</text>
</comment>
<feature type="binding site" evidence="8">
    <location>
        <begin position="244"/>
        <end position="247"/>
    </location>
    <ligand>
        <name>GTP</name>
        <dbReference type="ChEBI" id="CHEBI:37565"/>
    </ligand>
</feature>
<evidence type="ECO:0000256" key="5">
    <source>
        <dbReference type="ARBA" id="ARBA00023134"/>
    </source>
</evidence>
<keyword evidence="1 8" id="KW-1003">Cell membrane</keyword>
<evidence type="ECO:0000256" key="2">
    <source>
        <dbReference type="ARBA" id="ARBA00022490"/>
    </source>
</evidence>
<dbReference type="EC" id="3.6.5.4" evidence="8"/>
<dbReference type="InterPro" id="IPR004390">
    <property type="entry name" value="SR_rcpt_FtsY"/>
</dbReference>
<dbReference type="AlphaFoldDB" id="A0AA37BPP9"/>
<keyword evidence="5 8" id="KW-0342">GTP-binding</keyword>
<evidence type="ECO:0000256" key="6">
    <source>
        <dbReference type="ARBA" id="ARBA00023136"/>
    </source>
</evidence>
<dbReference type="PANTHER" id="PTHR43134">
    <property type="entry name" value="SIGNAL RECOGNITION PARTICLE RECEPTOR SUBUNIT ALPHA"/>
    <property type="match status" value="1"/>
</dbReference>
<dbReference type="PANTHER" id="PTHR43134:SF1">
    <property type="entry name" value="SIGNAL RECOGNITION PARTICLE RECEPTOR SUBUNIT ALPHA"/>
    <property type="match status" value="1"/>
</dbReference>
<dbReference type="InterPro" id="IPR000897">
    <property type="entry name" value="SRP54_GTPase_dom"/>
</dbReference>
<dbReference type="InterPro" id="IPR042101">
    <property type="entry name" value="SRP54_N_sf"/>
</dbReference>
<comment type="catalytic activity">
    <reaction evidence="8">
        <text>GTP + H2O = GDP + phosphate + H(+)</text>
        <dbReference type="Rhea" id="RHEA:19669"/>
        <dbReference type="ChEBI" id="CHEBI:15377"/>
        <dbReference type="ChEBI" id="CHEBI:15378"/>
        <dbReference type="ChEBI" id="CHEBI:37565"/>
        <dbReference type="ChEBI" id="CHEBI:43474"/>
        <dbReference type="ChEBI" id="CHEBI:58189"/>
        <dbReference type="EC" id="3.6.5.4"/>
    </reaction>
</comment>
<keyword evidence="4 8" id="KW-0378">Hydrolase</keyword>
<evidence type="ECO:0000313" key="11">
    <source>
        <dbReference type="EMBL" id="GGM66811.1"/>
    </source>
</evidence>
<dbReference type="SMART" id="SM00963">
    <property type="entry name" value="SRP54_N"/>
    <property type="match status" value="1"/>
</dbReference>
<keyword evidence="7 8" id="KW-0675">Receptor</keyword>
<reference evidence="11" key="1">
    <citation type="journal article" date="2014" name="Int. J. Syst. Evol. Microbiol.">
        <title>Complete genome sequence of Corynebacterium casei LMG S-19264T (=DSM 44701T), isolated from a smear-ripened cheese.</title>
        <authorList>
            <consortium name="US DOE Joint Genome Institute (JGI-PGF)"/>
            <person name="Walter F."/>
            <person name="Albersmeier A."/>
            <person name="Kalinowski J."/>
            <person name="Ruckert C."/>
        </authorList>
    </citation>
    <scope>NUCLEOTIDE SEQUENCE</scope>
    <source>
        <strain evidence="11">JCM 13583</strain>
    </source>
</reference>
<evidence type="ECO:0000256" key="3">
    <source>
        <dbReference type="ARBA" id="ARBA00022741"/>
    </source>
</evidence>
<dbReference type="GO" id="GO:0005047">
    <property type="term" value="F:signal recognition particle binding"/>
    <property type="evidence" value="ECO:0007669"/>
    <property type="project" value="TreeGrafter"/>
</dbReference>
<dbReference type="InterPro" id="IPR013822">
    <property type="entry name" value="Signal_recog_particl_SRP54_hlx"/>
</dbReference>
<proteinExistence type="inferred from homology"/>
<keyword evidence="9" id="KW-0175">Coiled coil</keyword>
<evidence type="ECO:0000256" key="1">
    <source>
        <dbReference type="ARBA" id="ARBA00022475"/>
    </source>
</evidence>
<evidence type="ECO:0000259" key="10">
    <source>
        <dbReference type="PROSITE" id="PS00300"/>
    </source>
</evidence>
<dbReference type="CDD" id="cd17874">
    <property type="entry name" value="FtsY"/>
    <property type="match status" value="1"/>
</dbReference>
<keyword evidence="3 8" id="KW-0547">Nucleotide-binding</keyword>
<dbReference type="HAMAP" id="MF_00920">
    <property type="entry name" value="FtsY"/>
    <property type="match status" value="1"/>
</dbReference>
<dbReference type="Gene3D" id="3.40.50.300">
    <property type="entry name" value="P-loop containing nucleotide triphosphate hydrolases"/>
    <property type="match status" value="1"/>
</dbReference>
<protein>
    <recommendedName>
        <fullName evidence="8">Signal recognition particle receptor FtsY</fullName>
        <shortName evidence="8">SRP receptor</shortName>
        <ecNumber evidence="8">3.6.5.4</ecNumber>
    </recommendedName>
</protein>
<dbReference type="SUPFAM" id="SSF47364">
    <property type="entry name" value="Domain of the SRP/SRP receptor G-proteins"/>
    <property type="match status" value="1"/>
</dbReference>
<dbReference type="GO" id="GO:0005737">
    <property type="term" value="C:cytoplasm"/>
    <property type="evidence" value="ECO:0007669"/>
    <property type="project" value="UniProtKB-SubCell"/>
</dbReference>
<evidence type="ECO:0000313" key="12">
    <source>
        <dbReference type="Proteomes" id="UP000632195"/>
    </source>
</evidence>
<dbReference type="SMART" id="SM00962">
    <property type="entry name" value="SRP54"/>
    <property type="match status" value="1"/>
</dbReference>
<dbReference type="EMBL" id="BMNY01000001">
    <property type="protein sequence ID" value="GGM66811.1"/>
    <property type="molecule type" value="Genomic_DNA"/>
</dbReference>
<comment type="caution">
    <text evidence="11">The sequence shown here is derived from an EMBL/GenBank/DDBJ whole genome shotgun (WGS) entry which is preliminary data.</text>
</comment>
<dbReference type="GO" id="GO:0005525">
    <property type="term" value="F:GTP binding"/>
    <property type="evidence" value="ECO:0007669"/>
    <property type="project" value="UniProtKB-UniRule"/>
</dbReference>
<evidence type="ECO:0000256" key="4">
    <source>
        <dbReference type="ARBA" id="ARBA00022801"/>
    </source>
</evidence>
<dbReference type="NCBIfam" id="TIGR00064">
    <property type="entry name" value="ftsY"/>
    <property type="match status" value="1"/>
</dbReference>
<reference evidence="11" key="2">
    <citation type="submission" date="2022-09" db="EMBL/GenBank/DDBJ databases">
        <authorList>
            <person name="Sun Q."/>
            <person name="Ohkuma M."/>
        </authorList>
    </citation>
    <scope>NUCLEOTIDE SEQUENCE</scope>
    <source>
        <strain evidence="11">JCM 13583</strain>
    </source>
</reference>
<evidence type="ECO:0000256" key="8">
    <source>
        <dbReference type="HAMAP-Rule" id="MF_00920"/>
    </source>
</evidence>
<evidence type="ECO:0000256" key="9">
    <source>
        <dbReference type="SAM" id="Coils"/>
    </source>
</evidence>
<dbReference type="GO" id="GO:0006614">
    <property type="term" value="P:SRP-dependent cotranslational protein targeting to membrane"/>
    <property type="evidence" value="ECO:0007669"/>
    <property type="project" value="InterPro"/>
</dbReference>
<dbReference type="GO" id="GO:0003924">
    <property type="term" value="F:GTPase activity"/>
    <property type="evidence" value="ECO:0007669"/>
    <property type="project" value="UniProtKB-UniRule"/>
</dbReference>
<dbReference type="Proteomes" id="UP000632195">
    <property type="component" value="Unassembled WGS sequence"/>
</dbReference>
<keyword evidence="12" id="KW-1185">Reference proteome</keyword>
<comment type="function">
    <text evidence="8">Involved in targeting and insertion of nascent membrane proteins into the cytoplasmic membrane. Acts as a receptor for the complex formed by the signal recognition particle (SRP) and the ribosome-nascent chain (RNC).</text>
</comment>
<dbReference type="SMART" id="SM00382">
    <property type="entry name" value="AAA"/>
    <property type="match status" value="1"/>
</dbReference>
<dbReference type="FunFam" id="3.40.50.300:FF:000053">
    <property type="entry name" value="Signal recognition particle receptor FtsY"/>
    <property type="match status" value="1"/>
</dbReference>
<dbReference type="GO" id="GO:0005886">
    <property type="term" value="C:plasma membrane"/>
    <property type="evidence" value="ECO:0007669"/>
    <property type="project" value="UniProtKB-SubCell"/>
</dbReference>
<feature type="binding site" evidence="8">
    <location>
        <begin position="186"/>
        <end position="190"/>
    </location>
    <ligand>
        <name>GTP</name>
        <dbReference type="ChEBI" id="CHEBI:37565"/>
    </ligand>
</feature>
<dbReference type="InterPro" id="IPR036225">
    <property type="entry name" value="SRP/SRP_N"/>
</dbReference>
<dbReference type="RefSeq" id="WP_188679441.1">
    <property type="nucleotide sequence ID" value="NZ_BMNY01000001.1"/>
</dbReference>
<comment type="similarity">
    <text evidence="8">Belongs to the GTP-binding SRP family. FtsY subfamily.</text>
</comment>
<dbReference type="Gene3D" id="1.20.120.140">
    <property type="entry name" value="Signal recognition particle SRP54, nucleotide-binding domain"/>
    <property type="match status" value="1"/>
</dbReference>
<organism evidence="11 12">
    <name type="scientific">Thermogymnomonas acidicola</name>
    <dbReference type="NCBI Taxonomy" id="399579"/>
    <lineage>
        <taxon>Archaea</taxon>
        <taxon>Methanobacteriati</taxon>
        <taxon>Thermoplasmatota</taxon>
        <taxon>Thermoplasmata</taxon>
        <taxon>Thermoplasmatales</taxon>
        <taxon>Thermogymnomonas</taxon>
    </lineage>
</organism>
<dbReference type="SUPFAM" id="SSF52540">
    <property type="entry name" value="P-loop containing nucleoside triphosphate hydrolases"/>
    <property type="match status" value="1"/>
</dbReference>
<accession>A0AA37BPP9</accession>
<comment type="subcellular location">
    <subcellularLocation>
        <location evidence="8">Cell membrane</location>
        <topology evidence="8">Peripheral membrane protein</topology>
        <orientation evidence="8">Cytoplasmic side</orientation>
    </subcellularLocation>
    <subcellularLocation>
        <location evidence="8">Cytoplasm</location>
    </subcellularLocation>
</comment>
<dbReference type="PROSITE" id="PS00300">
    <property type="entry name" value="SRP54"/>
    <property type="match status" value="1"/>
</dbReference>
<feature type="binding site" evidence="8">
    <location>
        <begin position="104"/>
        <end position="111"/>
    </location>
    <ligand>
        <name>GTP</name>
        <dbReference type="ChEBI" id="CHEBI:37565"/>
    </ligand>
</feature>
<name>A0AA37BPP9_9ARCH</name>
<feature type="domain" description="SRP54-type proteins GTP-binding" evidence="10">
    <location>
        <begin position="265"/>
        <end position="278"/>
    </location>
</feature>
<sequence>MFDGLRKKFAALFGRGGGSEEVVKRAEVEEKILEILLEADVSLETAEKIVKRMEERVRAMGRKVGMNDLREALRSVVVEMLQGARPPVDIMEQAKKPYVILFLGINGTGKTTTIGKMAHLIKKSGRRVVIAAGDTFRAGAIEQIAILGEQVGVSVIKHSSGGDPAAVAYDAIEHAASRGIDFVLIDSAGRMQTNRNLMDEMKKIKRVAKPDLTLLVIDAVVGQDAVNQARAFAEAVGFDGVILTKLDTDARGGAVITVAEEVGKPIYYLGVGQGMDDLMPFDPVWYANRIVPSPE</sequence>
<evidence type="ECO:0000256" key="7">
    <source>
        <dbReference type="ARBA" id="ARBA00023170"/>
    </source>
</evidence>
<feature type="coiled-coil region" evidence="9">
    <location>
        <begin position="36"/>
        <end position="63"/>
    </location>
</feature>
<gene>
    <name evidence="8" type="primary">ftsY</name>
    <name evidence="11" type="ORF">GCM10007108_01250</name>
</gene>